<dbReference type="AlphaFoldDB" id="X1N9I3"/>
<evidence type="ECO:0000256" key="1">
    <source>
        <dbReference type="ARBA" id="ARBA00007137"/>
    </source>
</evidence>
<keyword evidence="2" id="KW-0489">Methyltransferase</keyword>
<evidence type="ECO:0000256" key="3">
    <source>
        <dbReference type="ARBA" id="ARBA00022679"/>
    </source>
</evidence>
<feature type="non-terminal residue" evidence="4">
    <location>
        <position position="117"/>
    </location>
</feature>
<dbReference type="GO" id="GO:0032259">
    <property type="term" value="P:methylation"/>
    <property type="evidence" value="ECO:0007669"/>
    <property type="project" value="UniProtKB-KW"/>
</dbReference>
<dbReference type="EMBL" id="BARV01006626">
    <property type="protein sequence ID" value="GAI15294.1"/>
    <property type="molecule type" value="Genomic_DNA"/>
</dbReference>
<sequence length="117" mass="13012">MNENKERLFGRANVLSEEELERIHEATLYVLGQVGVVFEDRSARDILRKAGASVQGELVKFPAELINESIEKAPLHVVLGARDPEKSITLGHGRMLTTNGFGASQVLDYETKTYRNA</sequence>
<evidence type="ECO:0008006" key="5">
    <source>
        <dbReference type="Google" id="ProtNLM"/>
    </source>
</evidence>
<reference evidence="4" key="1">
    <citation type="journal article" date="2014" name="Front. Microbiol.">
        <title>High frequency of phylogenetically diverse reductive dehalogenase-homologous genes in deep subseafloor sedimentary metagenomes.</title>
        <authorList>
            <person name="Kawai M."/>
            <person name="Futagami T."/>
            <person name="Toyoda A."/>
            <person name="Takaki Y."/>
            <person name="Nishi S."/>
            <person name="Hori S."/>
            <person name="Arai W."/>
            <person name="Tsubouchi T."/>
            <person name="Morono Y."/>
            <person name="Uchiyama I."/>
            <person name="Ito T."/>
            <person name="Fujiyama A."/>
            <person name="Inagaki F."/>
            <person name="Takami H."/>
        </authorList>
    </citation>
    <scope>NUCLEOTIDE SEQUENCE</scope>
    <source>
        <strain evidence="4">Expedition CK06-06</strain>
    </source>
</reference>
<dbReference type="Pfam" id="PF06253">
    <property type="entry name" value="MTTB"/>
    <property type="match status" value="1"/>
</dbReference>
<evidence type="ECO:0000313" key="4">
    <source>
        <dbReference type="EMBL" id="GAI15294.1"/>
    </source>
</evidence>
<organism evidence="4">
    <name type="scientific">marine sediment metagenome</name>
    <dbReference type="NCBI Taxonomy" id="412755"/>
    <lineage>
        <taxon>unclassified sequences</taxon>
        <taxon>metagenomes</taxon>
        <taxon>ecological metagenomes</taxon>
    </lineage>
</organism>
<comment type="similarity">
    <text evidence="1">Belongs to the trimethylamine methyltransferase family.</text>
</comment>
<dbReference type="InterPro" id="IPR038601">
    <property type="entry name" value="MttB-like_sf"/>
</dbReference>
<evidence type="ECO:0000256" key="2">
    <source>
        <dbReference type="ARBA" id="ARBA00022603"/>
    </source>
</evidence>
<name>X1N9I3_9ZZZZ</name>
<gene>
    <name evidence="4" type="ORF">S06H3_13561</name>
</gene>
<dbReference type="Gene3D" id="3.20.20.480">
    <property type="entry name" value="Trimethylamine methyltransferase-like"/>
    <property type="match status" value="1"/>
</dbReference>
<dbReference type="GO" id="GO:0015948">
    <property type="term" value="P:methanogenesis"/>
    <property type="evidence" value="ECO:0007669"/>
    <property type="project" value="InterPro"/>
</dbReference>
<proteinExistence type="inferred from homology"/>
<keyword evidence="3" id="KW-0808">Transferase</keyword>
<protein>
    <recommendedName>
        <fullName evidence="5">Trimethylamine methyltransferase</fullName>
    </recommendedName>
</protein>
<dbReference type="InterPro" id="IPR010426">
    <property type="entry name" value="MTTB_MeTrfase"/>
</dbReference>
<accession>X1N9I3</accession>
<comment type="caution">
    <text evidence="4">The sequence shown here is derived from an EMBL/GenBank/DDBJ whole genome shotgun (WGS) entry which is preliminary data.</text>
</comment>
<dbReference type="GO" id="GO:0008168">
    <property type="term" value="F:methyltransferase activity"/>
    <property type="evidence" value="ECO:0007669"/>
    <property type="project" value="UniProtKB-KW"/>
</dbReference>